<dbReference type="GO" id="GO:0006313">
    <property type="term" value="P:DNA transposition"/>
    <property type="evidence" value="ECO:0007669"/>
    <property type="project" value="InterPro"/>
</dbReference>
<dbReference type="GO" id="GO:0004803">
    <property type="term" value="F:transposase activity"/>
    <property type="evidence" value="ECO:0007669"/>
    <property type="project" value="InterPro"/>
</dbReference>
<accession>A0A919CBL8</accession>
<protein>
    <submittedName>
        <fullName evidence="2">Transposase</fullName>
    </submittedName>
</protein>
<evidence type="ECO:0000313" key="3">
    <source>
        <dbReference type="Proteomes" id="UP000638353"/>
    </source>
</evidence>
<evidence type="ECO:0000313" key="2">
    <source>
        <dbReference type="EMBL" id="GHD00207.1"/>
    </source>
</evidence>
<dbReference type="PANTHER" id="PTHR30007:SF0">
    <property type="entry name" value="TRANSPOSASE"/>
    <property type="match status" value="1"/>
</dbReference>
<feature type="domain" description="Transposase IS4-like" evidence="1">
    <location>
        <begin position="102"/>
        <end position="207"/>
    </location>
</feature>
<gene>
    <name evidence="2" type="ORF">GCM10010334_44580</name>
</gene>
<dbReference type="RefSeq" id="WP_189828749.1">
    <property type="nucleotide sequence ID" value="NZ_BMVC01000008.1"/>
</dbReference>
<name>A0A919CBL8_9ACTN</name>
<dbReference type="EMBL" id="BMVC01000008">
    <property type="protein sequence ID" value="GHD00207.1"/>
    <property type="molecule type" value="Genomic_DNA"/>
</dbReference>
<dbReference type="AlphaFoldDB" id="A0A919CBL8"/>
<sequence length="279" mass="31068">MPVLPSFITEPLWDQFHTLLPRRQITHPLGCHRPRVPDRIVFDKLLARLVLGGTYQQHADHRVSATTLRSRRDEWIAAGVFTSLHQAALDAYDRAIGLDLEDLAVDGCIVKAPSGGENTGPSPVDRGKSGIKRSLLVEGTGLPIGCVLASANRHDSPLLRPTLETLGRFGFHLPDGITVHLDSGYDSRVTRDLLTELGCGWQIAPKGAFVPINHTRRWVVERTNSWHTRGFKSLAIVTDRSSVVQAAWVALASAVIIIRRLIREAWVIFRWDTRPARRP</sequence>
<dbReference type="InterPro" id="IPR002559">
    <property type="entry name" value="Transposase_11"/>
</dbReference>
<dbReference type="Proteomes" id="UP000638353">
    <property type="component" value="Unassembled WGS sequence"/>
</dbReference>
<organism evidence="2 3">
    <name type="scientific">Streptomyces finlayi</name>
    <dbReference type="NCBI Taxonomy" id="67296"/>
    <lineage>
        <taxon>Bacteria</taxon>
        <taxon>Bacillati</taxon>
        <taxon>Actinomycetota</taxon>
        <taxon>Actinomycetes</taxon>
        <taxon>Kitasatosporales</taxon>
        <taxon>Streptomycetaceae</taxon>
        <taxon>Streptomyces</taxon>
    </lineage>
</organism>
<dbReference type="PANTHER" id="PTHR30007">
    <property type="entry name" value="PHP DOMAIN PROTEIN"/>
    <property type="match status" value="1"/>
</dbReference>
<comment type="caution">
    <text evidence="2">The sequence shown here is derived from an EMBL/GenBank/DDBJ whole genome shotgun (WGS) entry which is preliminary data.</text>
</comment>
<dbReference type="GO" id="GO:0003677">
    <property type="term" value="F:DNA binding"/>
    <property type="evidence" value="ECO:0007669"/>
    <property type="project" value="InterPro"/>
</dbReference>
<reference evidence="2" key="1">
    <citation type="journal article" date="2014" name="Int. J. Syst. Evol. Microbiol.">
        <title>Complete genome sequence of Corynebacterium casei LMG S-19264T (=DSM 44701T), isolated from a smear-ripened cheese.</title>
        <authorList>
            <consortium name="US DOE Joint Genome Institute (JGI-PGF)"/>
            <person name="Walter F."/>
            <person name="Albersmeier A."/>
            <person name="Kalinowski J."/>
            <person name="Ruckert C."/>
        </authorList>
    </citation>
    <scope>NUCLEOTIDE SEQUENCE</scope>
    <source>
        <strain evidence="2">JCM 4637</strain>
    </source>
</reference>
<evidence type="ECO:0000259" key="1">
    <source>
        <dbReference type="Pfam" id="PF01609"/>
    </source>
</evidence>
<dbReference type="NCBIfam" id="NF033580">
    <property type="entry name" value="transpos_IS5_3"/>
    <property type="match status" value="1"/>
</dbReference>
<proteinExistence type="predicted"/>
<dbReference type="Pfam" id="PF01609">
    <property type="entry name" value="DDE_Tnp_1"/>
    <property type="match status" value="1"/>
</dbReference>
<reference evidence="2" key="2">
    <citation type="submission" date="2020-09" db="EMBL/GenBank/DDBJ databases">
        <authorList>
            <person name="Sun Q."/>
            <person name="Ohkuma M."/>
        </authorList>
    </citation>
    <scope>NUCLEOTIDE SEQUENCE</scope>
    <source>
        <strain evidence="2">JCM 4637</strain>
    </source>
</reference>